<protein>
    <submittedName>
        <fullName evidence="3">Peroxidase</fullName>
    </submittedName>
</protein>
<dbReference type="GO" id="GO:0004601">
    <property type="term" value="F:peroxidase activity"/>
    <property type="evidence" value="ECO:0007669"/>
    <property type="project" value="UniProtKB-KW"/>
</dbReference>
<dbReference type="Proteomes" id="UP001151760">
    <property type="component" value="Unassembled WGS sequence"/>
</dbReference>
<reference evidence="3" key="1">
    <citation type="journal article" date="2022" name="Int. J. Mol. Sci.">
        <title>Draft Genome of Tanacetum Coccineum: Genomic Comparison of Closely Related Tanacetum-Family Plants.</title>
        <authorList>
            <person name="Yamashiro T."/>
            <person name="Shiraishi A."/>
            <person name="Nakayama K."/>
            <person name="Satake H."/>
        </authorList>
    </citation>
    <scope>NUCLEOTIDE SEQUENCE</scope>
</reference>
<feature type="compositionally biased region" description="Polar residues" evidence="1">
    <location>
        <begin position="146"/>
        <end position="157"/>
    </location>
</feature>
<organism evidence="3 4">
    <name type="scientific">Tanacetum coccineum</name>
    <dbReference type="NCBI Taxonomy" id="301880"/>
    <lineage>
        <taxon>Eukaryota</taxon>
        <taxon>Viridiplantae</taxon>
        <taxon>Streptophyta</taxon>
        <taxon>Embryophyta</taxon>
        <taxon>Tracheophyta</taxon>
        <taxon>Spermatophyta</taxon>
        <taxon>Magnoliopsida</taxon>
        <taxon>eudicotyledons</taxon>
        <taxon>Gunneridae</taxon>
        <taxon>Pentapetalae</taxon>
        <taxon>asterids</taxon>
        <taxon>campanulids</taxon>
        <taxon>Asterales</taxon>
        <taxon>Asteraceae</taxon>
        <taxon>Asteroideae</taxon>
        <taxon>Anthemideae</taxon>
        <taxon>Anthemidinae</taxon>
        <taxon>Tanacetum</taxon>
    </lineage>
</organism>
<keyword evidence="4" id="KW-1185">Reference proteome</keyword>
<name>A0ABQ4Y1C7_9ASTR</name>
<dbReference type="SUPFAM" id="SSF48113">
    <property type="entry name" value="Heme-dependent peroxidases"/>
    <property type="match status" value="1"/>
</dbReference>
<feature type="region of interest" description="Disordered" evidence="1">
    <location>
        <begin position="64"/>
        <end position="157"/>
    </location>
</feature>
<proteinExistence type="predicted"/>
<evidence type="ECO:0000259" key="2">
    <source>
        <dbReference type="PROSITE" id="PS50873"/>
    </source>
</evidence>
<evidence type="ECO:0000313" key="3">
    <source>
        <dbReference type="EMBL" id="GJS71151.1"/>
    </source>
</evidence>
<reference evidence="3" key="2">
    <citation type="submission" date="2022-01" db="EMBL/GenBank/DDBJ databases">
        <authorList>
            <person name="Yamashiro T."/>
            <person name="Shiraishi A."/>
            <person name="Satake H."/>
            <person name="Nakayama K."/>
        </authorList>
    </citation>
    <scope>NUCLEOTIDE SEQUENCE</scope>
</reference>
<keyword evidence="3" id="KW-0575">Peroxidase</keyword>
<dbReference type="Gene3D" id="1.10.420.10">
    <property type="entry name" value="Peroxidase, domain 2"/>
    <property type="match status" value="1"/>
</dbReference>
<accession>A0ABQ4Y1C7</accession>
<feature type="compositionally biased region" description="Polar residues" evidence="1">
    <location>
        <begin position="101"/>
        <end position="114"/>
    </location>
</feature>
<sequence length="157" mass="17202">MAKSWTCCSSGVCWKRGLTELSKLESSMEVLCSARFVVVMGLIATNVMQQNFMVRKKKNDTLHRDMAESAETPTAYMTPFSVADSSKRKSKKMHDAMTDPSDGNSESAEDTSGQVDGPSWAVRLGRRVSIDSNATQAVEDLPRGSDNPTQLIASFDK</sequence>
<gene>
    <name evidence="3" type="ORF">Tco_0703992</name>
</gene>
<evidence type="ECO:0000256" key="1">
    <source>
        <dbReference type="SAM" id="MobiDB-lite"/>
    </source>
</evidence>
<feature type="domain" description="Plant heme peroxidase family profile" evidence="2">
    <location>
        <begin position="51"/>
        <end position="157"/>
    </location>
</feature>
<evidence type="ECO:0000313" key="4">
    <source>
        <dbReference type="Proteomes" id="UP001151760"/>
    </source>
</evidence>
<dbReference type="PROSITE" id="PS50873">
    <property type="entry name" value="PEROXIDASE_4"/>
    <property type="match status" value="1"/>
</dbReference>
<keyword evidence="3" id="KW-0560">Oxidoreductase</keyword>
<dbReference type="EMBL" id="BQNB010009985">
    <property type="protein sequence ID" value="GJS71151.1"/>
    <property type="molecule type" value="Genomic_DNA"/>
</dbReference>
<comment type="caution">
    <text evidence="3">The sequence shown here is derived from an EMBL/GenBank/DDBJ whole genome shotgun (WGS) entry which is preliminary data.</text>
</comment>
<dbReference type="InterPro" id="IPR002016">
    <property type="entry name" value="Haem_peroxidase"/>
</dbReference>
<dbReference type="Gene3D" id="1.10.520.10">
    <property type="match status" value="1"/>
</dbReference>
<dbReference type="InterPro" id="IPR010255">
    <property type="entry name" value="Haem_peroxidase_sf"/>
</dbReference>